<dbReference type="Proteomes" id="UP000501982">
    <property type="component" value="Chromosome"/>
</dbReference>
<evidence type="ECO:0000313" key="2">
    <source>
        <dbReference type="Proteomes" id="UP000501982"/>
    </source>
</evidence>
<name>A0A7L5EFH8_PARDI</name>
<sequence>MNDKDLLLRRIANHLTINASFLDNCGLFYGKMGIALFFAHYSRYTNNESFEDYMEVLLKDIYMELDESSSMDLQSGLCGIGWGIIHLLKNQFVEGDPSLIFKDIDSTLLSFNFMKGKTRKQDLSFYINERISLGNYDSRLIELMPYPIKNSDDINQFISSSIKLNNNIRDWELGLHHGCSGLAIKMMSK</sequence>
<dbReference type="EMBL" id="CP051672">
    <property type="protein sequence ID" value="QJE29907.1"/>
    <property type="molecule type" value="Genomic_DNA"/>
</dbReference>
<gene>
    <name evidence="1" type="ORF">HHO38_17090</name>
</gene>
<proteinExistence type="predicted"/>
<organism evidence="1 2">
    <name type="scientific">Parabacteroides distasonis</name>
    <dbReference type="NCBI Taxonomy" id="823"/>
    <lineage>
        <taxon>Bacteria</taxon>
        <taxon>Pseudomonadati</taxon>
        <taxon>Bacteroidota</taxon>
        <taxon>Bacteroidia</taxon>
        <taxon>Bacteroidales</taxon>
        <taxon>Tannerellaceae</taxon>
        <taxon>Parabacteroides</taxon>
    </lineage>
</organism>
<dbReference type="GO" id="GO:0031179">
    <property type="term" value="P:peptide modification"/>
    <property type="evidence" value="ECO:0007669"/>
    <property type="project" value="InterPro"/>
</dbReference>
<dbReference type="Gene3D" id="1.50.10.20">
    <property type="match status" value="1"/>
</dbReference>
<evidence type="ECO:0000313" key="1">
    <source>
        <dbReference type="EMBL" id="QJE29907.1"/>
    </source>
</evidence>
<accession>A0A7L5EFH8</accession>
<dbReference type="RefSeq" id="WP_008773052.1">
    <property type="nucleotide sequence ID" value="NZ_CP051672.1"/>
</dbReference>
<dbReference type="SUPFAM" id="SSF158745">
    <property type="entry name" value="LanC-like"/>
    <property type="match status" value="1"/>
</dbReference>
<dbReference type="InterPro" id="IPR007822">
    <property type="entry name" value="LANC-like"/>
</dbReference>
<protein>
    <recommendedName>
        <fullName evidence="3">Lanthionine synthetase C-like protein</fullName>
    </recommendedName>
</protein>
<dbReference type="Pfam" id="PF05147">
    <property type="entry name" value="LANC_like"/>
    <property type="match status" value="1"/>
</dbReference>
<reference evidence="1 2" key="1">
    <citation type="submission" date="2020-04" db="EMBL/GenBank/DDBJ databases">
        <title>Complete Genomes and Methylome analysis of CBBP consortium that reverse antibiotic-induced susceptibility to vancomycin-resistant Enterococcus faecium infection.</title>
        <authorList>
            <person name="Fomenkov A."/>
            <person name="Zhang Z."/>
            <person name="Pamer E."/>
            <person name="Roberts R.J."/>
        </authorList>
    </citation>
    <scope>NUCLEOTIDE SEQUENCE [LARGE SCALE GENOMIC DNA]</scope>
    <source>
        <strain evidence="2">CBBP</strain>
    </source>
</reference>
<dbReference type="AlphaFoldDB" id="A0A7L5EFH8"/>
<evidence type="ECO:0008006" key="3">
    <source>
        <dbReference type="Google" id="ProtNLM"/>
    </source>
</evidence>